<reference evidence="1 2" key="1">
    <citation type="journal article" date="2009" name="PLoS Genet.">
        <title>Alliance of proteomics and genomics to unravel the specificities of Sahara bacterium Deinococcus deserti.</title>
        <authorList>
            <person name="de Groot A."/>
            <person name="Dulermo R."/>
            <person name="Ortet P."/>
            <person name="Blanchard L."/>
            <person name="Guerin P."/>
            <person name="Fernandez B."/>
            <person name="Vacherie B."/>
            <person name="Dossat C."/>
            <person name="Jolivet E."/>
            <person name="Siguier P."/>
            <person name="Chandler M."/>
            <person name="Barakat M."/>
            <person name="Dedieu A."/>
            <person name="Barbe V."/>
            <person name="Heulin T."/>
            <person name="Sommer S."/>
            <person name="Achouak W."/>
            <person name="Armengaud J."/>
        </authorList>
    </citation>
    <scope>NUCLEOTIDE SEQUENCE [LARGE SCALE GENOMIC DNA]</scope>
    <source>
        <strain evidence="2">DSM 17065 / CIP 109153 / LMG 22923 / VCD115</strain>
        <plasmid evidence="2">pDeide3</plasmid>
    </source>
</reference>
<dbReference type="AlphaFoldDB" id="C1D3W0"/>
<sequence>MISPTRALDISWPPEFGPNRRTASVAQGVLARMPALLRIFLPKDGDHVLDVLRQDDWRFEPWPCNLTFRFIRPSLPGHERPAGRPARVKYRFICSGHERSRHE</sequence>
<organism evidence="1 2">
    <name type="scientific">Deinococcus deserti (strain DSM 17065 / CIP 109153 / LMG 22923 / VCD115)</name>
    <dbReference type="NCBI Taxonomy" id="546414"/>
    <lineage>
        <taxon>Bacteria</taxon>
        <taxon>Thermotogati</taxon>
        <taxon>Deinococcota</taxon>
        <taxon>Deinococci</taxon>
        <taxon>Deinococcales</taxon>
        <taxon>Deinococcaceae</taxon>
        <taxon>Deinococcus</taxon>
    </lineage>
</organism>
<proteinExistence type="predicted"/>
<dbReference type="HOGENOM" id="CLU_2259128_0_0_0"/>
<dbReference type="KEGG" id="ddr:Deide_3p02301"/>
<keyword evidence="2" id="KW-1185">Reference proteome</keyword>
<evidence type="ECO:0000313" key="2">
    <source>
        <dbReference type="Proteomes" id="UP000002208"/>
    </source>
</evidence>
<accession>C1D3W0</accession>
<geneLocation type="plasmid" evidence="2">
    <name>pDeide3</name>
</geneLocation>
<dbReference type="EMBL" id="CP001117">
    <property type="protein sequence ID" value="ACO48189.1"/>
    <property type="molecule type" value="Genomic_DNA"/>
</dbReference>
<keyword evidence="1" id="KW-0614">Plasmid</keyword>
<gene>
    <name evidence="1" type="ordered locus">Deide_3p02301</name>
</gene>
<name>C1D3W0_DEIDV</name>
<protein>
    <submittedName>
        <fullName evidence="1">Uncharacterized protein</fullName>
    </submittedName>
</protein>
<dbReference type="Proteomes" id="UP000002208">
    <property type="component" value="Plasmid 3"/>
</dbReference>
<evidence type="ECO:0000313" key="1">
    <source>
        <dbReference type="EMBL" id="ACO48189.1"/>
    </source>
</evidence>